<evidence type="ECO:0008006" key="4">
    <source>
        <dbReference type="Google" id="ProtNLM"/>
    </source>
</evidence>
<dbReference type="EMBL" id="FNSL01000001">
    <property type="protein sequence ID" value="SEB68291.1"/>
    <property type="molecule type" value="Genomic_DNA"/>
</dbReference>
<reference evidence="3" key="1">
    <citation type="submission" date="2016-10" db="EMBL/GenBank/DDBJ databases">
        <authorList>
            <person name="Varghese N."/>
            <person name="Submissions S."/>
        </authorList>
    </citation>
    <scope>NUCLEOTIDE SEQUENCE [LARGE SCALE GENOMIC DNA]</scope>
    <source>
        <strain evidence="3">ES.061</strain>
    </source>
</reference>
<feature type="region of interest" description="Disordered" evidence="1">
    <location>
        <begin position="82"/>
        <end position="102"/>
    </location>
</feature>
<evidence type="ECO:0000313" key="2">
    <source>
        <dbReference type="EMBL" id="SEB68291.1"/>
    </source>
</evidence>
<dbReference type="Proteomes" id="UP000199064">
    <property type="component" value="Unassembled WGS sequence"/>
</dbReference>
<dbReference type="RefSeq" id="WP_007010891.1">
    <property type="nucleotide sequence ID" value="NZ_FNSL01000001.1"/>
</dbReference>
<protein>
    <recommendedName>
        <fullName evidence="4">DUF2849 domain-containing protein</fullName>
    </recommendedName>
</protein>
<sequence>MKIVAANRLTDGETVWLGAGDRWVETIDAAHVAQDTEDEARIAAAGSAALAANIVIDVTLVDVEIAEGRILPKRLRERIRAGGPSIHPEIGKQARKAAQHAA</sequence>
<organism evidence="2 3">
    <name type="scientific">Nitratireductor aquibiodomus</name>
    <dbReference type="NCBI Taxonomy" id="204799"/>
    <lineage>
        <taxon>Bacteria</taxon>
        <taxon>Pseudomonadati</taxon>
        <taxon>Pseudomonadota</taxon>
        <taxon>Alphaproteobacteria</taxon>
        <taxon>Hyphomicrobiales</taxon>
        <taxon>Phyllobacteriaceae</taxon>
        <taxon>Nitratireductor</taxon>
    </lineage>
</organism>
<keyword evidence="3" id="KW-1185">Reference proteome</keyword>
<name>A0A1H4LC24_9HYPH</name>
<proteinExistence type="predicted"/>
<dbReference type="Pfam" id="PF11011">
    <property type="entry name" value="DUF2849"/>
    <property type="match status" value="1"/>
</dbReference>
<evidence type="ECO:0000313" key="3">
    <source>
        <dbReference type="Proteomes" id="UP000199064"/>
    </source>
</evidence>
<gene>
    <name evidence="2" type="ORF">SAMN05216452_2753</name>
</gene>
<accession>A0A1H4LC24</accession>
<evidence type="ECO:0000256" key="1">
    <source>
        <dbReference type="SAM" id="MobiDB-lite"/>
    </source>
</evidence>
<feature type="compositionally biased region" description="Basic residues" evidence="1">
    <location>
        <begin position="93"/>
        <end position="102"/>
    </location>
</feature>
<dbReference type="InterPro" id="IPR021270">
    <property type="entry name" value="DUF2849"/>
</dbReference>
<dbReference type="AlphaFoldDB" id="A0A1H4LC24"/>